<evidence type="ECO:0000313" key="7">
    <source>
        <dbReference type="Proteomes" id="UP001341840"/>
    </source>
</evidence>
<evidence type="ECO:0000256" key="2">
    <source>
        <dbReference type="ARBA" id="ARBA00022448"/>
    </source>
</evidence>
<dbReference type="PANTHER" id="PTHR12542">
    <property type="entry name" value="EXOCYST COMPLEX PROTEIN EXO70"/>
    <property type="match status" value="1"/>
</dbReference>
<comment type="caution">
    <text evidence="6">The sequence shown here is derived from an EMBL/GenBank/DDBJ whole genome shotgun (WGS) entry which is preliminary data.</text>
</comment>
<proteinExistence type="inferred from homology"/>
<keyword evidence="4" id="KW-0653">Protein transport</keyword>
<dbReference type="Proteomes" id="UP001341840">
    <property type="component" value="Unassembled WGS sequence"/>
</dbReference>
<dbReference type="InterPro" id="IPR016159">
    <property type="entry name" value="Cullin_repeat-like_dom_sf"/>
</dbReference>
<dbReference type="SUPFAM" id="SSF74788">
    <property type="entry name" value="Cullin repeat-like"/>
    <property type="match status" value="1"/>
</dbReference>
<comment type="function">
    <text evidence="4">Component of the exocyst complex.</text>
</comment>
<protein>
    <recommendedName>
        <fullName evidence="4">Exocyst subunit Exo70 family protein</fullName>
    </recommendedName>
</protein>
<dbReference type="PANTHER" id="PTHR12542:SF41">
    <property type="entry name" value="EXOCYST COMPLEX COMPONENT 7"/>
    <property type="match status" value="1"/>
</dbReference>
<dbReference type="Gene3D" id="1.20.1280.170">
    <property type="entry name" value="Exocyst complex component Exo70"/>
    <property type="match status" value="1"/>
</dbReference>
<evidence type="ECO:0000256" key="4">
    <source>
        <dbReference type="RuleBase" id="RU365026"/>
    </source>
</evidence>
<dbReference type="InterPro" id="IPR046364">
    <property type="entry name" value="Exo70_C"/>
</dbReference>
<comment type="similarity">
    <text evidence="1 4">Belongs to the EXO70 family.</text>
</comment>
<accession>A0ABU6SG73</accession>
<evidence type="ECO:0000313" key="6">
    <source>
        <dbReference type="EMBL" id="MED6135331.1"/>
    </source>
</evidence>
<keyword evidence="2 4" id="KW-0813">Transport</keyword>
<dbReference type="InterPro" id="IPR004140">
    <property type="entry name" value="Exo70"/>
</dbReference>
<feature type="domain" description="Exocyst complex subunit Exo70 C-terminal" evidence="5">
    <location>
        <begin position="1"/>
        <end position="69"/>
    </location>
</feature>
<keyword evidence="7" id="KW-1185">Reference proteome</keyword>
<dbReference type="Pfam" id="PF03081">
    <property type="entry name" value="Exo70_C"/>
    <property type="match status" value="1"/>
</dbReference>
<evidence type="ECO:0000256" key="1">
    <source>
        <dbReference type="ARBA" id="ARBA00006756"/>
    </source>
</evidence>
<reference evidence="6 7" key="1">
    <citation type="journal article" date="2023" name="Plants (Basel)">
        <title>Bridging the Gap: Combining Genomics and Transcriptomics Approaches to Understand Stylosanthes scabra, an Orphan Legume from the Brazilian Caatinga.</title>
        <authorList>
            <person name="Ferreira-Neto J.R.C."/>
            <person name="da Silva M.D."/>
            <person name="Binneck E."/>
            <person name="de Melo N.F."/>
            <person name="da Silva R.H."/>
            <person name="de Melo A.L.T.M."/>
            <person name="Pandolfi V."/>
            <person name="Bustamante F.O."/>
            <person name="Brasileiro-Vidal A.C."/>
            <person name="Benko-Iseppon A.M."/>
        </authorList>
    </citation>
    <scope>NUCLEOTIDE SEQUENCE [LARGE SCALE GENOMIC DNA]</scope>
    <source>
        <tissue evidence="6">Leaves</tissue>
    </source>
</reference>
<dbReference type="EMBL" id="JASCZI010060692">
    <property type="protein sequence ID" value="MED6135331.1"/>
    <property type="molecule type" value="Genomic_DNA"/>
</dbReference>
<evidence type="ECO:0000259" key="5">
    <source>
        <dbReference type="Pfam" id="PF03081"/>
    </source>
</evidence>
<organism evidence="6 7">
    <name type="scientific">Stylosanthes scabra</name>
    <dbReference type="NCBI Taxonomy" id="79078"/>
    <lineage>
        <taxon>Eukaryota</taxon>
        <taxon>Viridiplantae</taxon>
        <taxon>Streptophyta</taxon>
        <taxon>Embryophyta</taxon>
        <taxon>Tracheophyta</taxon>
        <taxon>Spermatophyta</taxon>
        <taxon>Magnoliopsida</taxon>
        <taxon>eudicotyledons</taxon>
        <taxon>Gunneridae</taxon>
        <taxon>Pentapetalae</taxon>
        <taxon>rosids</taxon>
        <taxon>fabids</taxon>
        <taxon>Fabales</taxon>
        <taxon>Fabaceae</taxon>
        <taxon>Papilionoideae</taxon>
        <taxon>50 kb inversion clade</taxon>
        <taxon>dalbergioids sensu lato</taxon>
        <taxon>Dalbergieae</taxon>
        <taxon>Pterocarpus clade</taxon>
        <taxon>Stylosanthes</taxon>
    </lineage>
</organism>
<keyword evidence="3 4" id="KW-0268">Exocytosis</keyword>
<sequence length="82" mass="9926">MFEELHRKQCEWRVPDWELRESLQLAVTIIVLPAYRSFVKRFGPLVESGKSRDKKYIKYTIEDLERMLGEFFQGNNFNQITR</sequence>
<gene>
    <name evidence="6" type="ORF">PIB30_045450</name>
</gene>
<evidence type="ECO:0000256" key="3">
    <source>
        <dbReference type="ARBA" id="ARBA00022483"/>
    </source>
</evidence>
<name>A0ABU6SG73_9FABA</name>